<comment type="caution">
    <text evidence="2">The sequence shown here is derived from an EMBL/GenBank/DDBJ whole genome shotgun (WGS) entry which is preliminary data.</text>
</comment>
<feature type="domain" description="Double jelly roll-like" evidence="1">
    <location>
        <begin position="83"/>
        <end position="131"/>
    </location>
</feature>
<dbReference type="InterPro" id="IPR049512">
    <property type="entry name" value="DJR-like_dom"/>
</dbReference>
<dbReference type="EMBL" id="JAPWTK010001197">
    <property type="protein sequence ID" value="KAJ8933575.1"/>
    <property type="molecule type" value="Genomic_DNA"/>
</dbReference>
<dbReference type="AlphaFoldDB" id="A0AAV8X480"/>
<dbReference type="PANTHER" id="PTHR36159">
    <property type="entry name" value="PROTEIN CBG23766"/>
    <property type="match status" value="1"/>
</dbReference>
<dbReference type="PANTHER" id="PTHR36159:SF1">
    <property type="entry name" value="RETROVIRUS-RELATED POL POLYPROTEIN FROM TRANSPOSON 412-LIKE PROTEIN"/>
    <property type="match status" value="1"/>
</dbReference>
<accession>A0AAV8X480</accession>
<keyword evidence="3" id="KW-1185">Reference proteome</keyword>
<organism evidence="2 3">
    <name type="scientific">Aromia moschata</name>
    <dbReference type="NCBI Taxonomy" id="1265417"/>
    <lineage>
        <taxon>Eukaryota</taxon>
        <taxon>Metazoa</taxon>
        <taxon>Ecdysozoa</taxon>
        <taxon>Arthropoda</taxon>
        <taxon>Hexapoda</taxon>
        <taxon>Insecta</taxon>
        <taxon>Pterygota</taxon>
        <taxon>Neoptera</taxon>
        <taxon>Endopterygota</taxon>
        <taxon>Coleoptera</taxon>
        <taxon>Polyphaga</taxon>
        <taxon>Cucujiformia</taxon>
        <taxon>Chrysomeloidea</taxon>
        <taxon>Cerambycidae</taxon>
        <taxon>Cerambycinae</taxon>
        <taxon>Callichromatini</taxon>
        <taxon>Aromia</taxon>
    </lineage>
</organism>
<evidence type="ECO:0000313" key="3">
    <source>
        <dbReference type="Proteomes" id="UP001162162"/>
    </source>
</evidence>
<dbReference type="Proteomes" id="UP001162162">
    <property type="component" value="Unassembled WGS sequence"/>
</dbReference>
<evidence type="ECO:0000313" key="2">
    <source>
        <dbReference type="EMBL" id="KAJ8933575.1"/>
    </source>
</evidence>
<gene>
    <name evidence="2" type="ORF">NQ318_015961</name>
</gene>
<evidence type="ECO:0000259" key="1">
    <source>
        <dbReference type="Pfam" id="PF21738"/>
    </source>
</evidence>
<name>A0AAV8X480_9CUCU</name>
<feature type="domain" description="Double jelly roll-like" evidence="1">
    <location>
        <begin position="139"/>
        <end position="241"/>
    </location>
</feature>
<proteinExistence type="predicted"/>
<reference evidence="2" key="1">
    <citation type="journal article" date="2023" name="Insect Mol. Biol.">
        <title>Genome sequencing provides insights into the evolution of gene families encoding plant cell wall-degrading enzymes in longhorned beetles.</title>
        <authorList>
            <person name="Shin N.R."/>
            <person name="Okamura Y."/>
            <person name="Kirsch R."/>
            <person name="Pauchet Y."/>
        </authorList>
    </citation>
    <scope>NUCLEOTIDE SEQUENCE</scope>
    <source>
        <strain evidence="2">AMC_N1</strain>
    </source>
</reference>
<dbReference type="Pfam" id="PF21738">
    <property type="entry name" value="DJR-like_dom"/>
    <property type="match status" value="2"/>
</dbReference>
<protein>
    <recommendedName>
        <fullName evidence="1">Double jelly roll-like domain-containing protein</fullName>
    </recommendedName>
</protein>
<sequence>MNAEILNVLEQPIFDSAIVNFEKRTHDPYSSKNLNNNDEIHISIQQQDTYTAPYFSVLYIRGRLCRAADGMPSQTATLDRMGVLLLFSEIRYVMNAETVDKSRNPGLTALMKGYASFNQNECMSLENAGWSPDPHFFDANVFLNSESYPYDNLKIDFSKNFYVTLYDMYAQFQSSYYQKENEPYLTTYTFKHLAPLVVVDCSCQKEVLKNGAVDIRLEINTKQNIPKDTAAYCLIIHDKIIRYTPLTSLVRTY</sequence>